<dbReference type="InParanoid" id="A0A0P0XB98"/>
<protein>
    <submittedName>
        <fullName evidence="2">Os08g0122850 protein</fullName>
    </submittedName>
</protein>
<feature type="region of interest" description="Disordered" evidence="1">
    <location>
        <begin position="1"/>
        <end position="74"/>
    </location>
</feature>
<reference evidence="2 3" key="3">
    <citation type="journal article" date="2013" name="Rice">
        <title>Improvement of the Oryza sativa Nipponbare reference genome using next generation sequence and optical map data.</title>
        <authorList>
            <person name="Kawahara Y."/>
            <person name="de la Bastide M."/>
            <person name="Hamilton J.P."/>
            <person name="Kanamori H."/>
            <person name="McCombie W.R."/>
            <person name="Ouyang S."/>
            <person name="Schwartz D.C."/>
            <person name="Tanaka T."/>
            <person name="Wu J."/>
            <person name="Zhou S."/>
            <person name="Childs K.L."/>
            <person name="Davidson R.M."/>
            <person name="Lin H."/>
            <person name="Quesada-Ocampo L."/>
            <person name="Vaillancourt B."/>
            <person name="Sakai H."/>
            <person name="Lee S.S."/>
            <person name="Kim J."/>
            <person name="Numa H."/>
            <person name="Itoh T."/>
            <person name="Buell C.R."/>
            <person name="Matsumoto T."/>
        </authorList>
    </citation>
    <scope>NUCLEOTIDE SEQUENCE [LARGE SCALE GENOMIC DNA]</scope>
    <source>
        <strain evidence="3">cv. Nipponbare</strain>
    </source>
</reference>
<dbReference type="Proteomes" id="UP000059680">
    <property type="component" value="Chromosome 8"/>
</dbReference>
<gene>
    <name evidence="2" type="ordered locus">Os08g0122850</name>
    <name evidence="2" type="ORF">OSNPB_080122850</name>
</gene>
<keyword evidence="3" id="KW-1185">Reference proteome</keyword>
<name>A0A0P0XB98_ORYSJ</name>
<sequence length="126" mass="13851">MTRRRRPRSPASAPILPHHLPLRLQEPKPRGTLRCVRPAPLQPRPQRTPHPPPPAPTSKTSSSPPPPPPPLFSSLLNVAGPINAHRAATTGTTMVVVLPWLSTEERRNEASSWLAGPHDEQKDRGH</sequence>
<evidence type="ECO:0000256" key="1">
    <source>
        <dbReference type="SAM" id="MobiDB-lite"/>
    </source>
</evidence>
<reference evidence="2 3" key="2">
    <citation type="journal article" date="2013" name="Plant Cell Physiol.">
        <title>Rice Annotation Project Database (RAP-DB): an integrative and interactive database for rice genomics.</title>
        <authorList>
            <person name="Sakai H."/>
            <person name="Lee S.S."/>
            <person name="Tanaka T."/>
            <person name="Numa H."/>
            <person name="Kim J."/>
            <person name="Kawahara Y."/>
            <person name="Wakimoto H."/>
            <person name="Yang C.C."/>
            <person name="Iwamoto M."/>
            <person name="Abe T."/>
            <person name="Yamada Y."/>
            <person name="Muto A."/>
            <person name="Inokuchi H."/>
            <person name="Ikemura T."/>
            <person name="Matsumoto T."/>
            <person name="Sasaki T."/>
            <person name="Itoh T."/>
        </authorList>
    </citation>
    <scope>NUCLEOTIDE SEQUENCE [LARGE SCALE GENOMIC DNA]</scope>
    <source>
        <strain evidence="3">cv. Nipponbare</strain>
    </source>
</reference>
<dbReference type="EMBL" id="AP014964">
    <property type="protein sequence ID" value="BAT03614.1"/>
    <property type="molecule type" value="Genomic_DNA"/>
</dbReference>
<organism evidence="2 3">
    <name type="scientific">Oryza sativa subsp. japonica</name>
    <name type="common">Rice</name>
    <dbReference type="NCBI Taxonomy" id="39947"/>
    <lineage>
        <taxon>Eukaryota</taxon>
        <taxon>Viridiplantae</taxon>
        <taxon>Streptophyta</taxon>
        <taxon>Embryophyta</taxon>
        <taxon>Tracheophyta</taxon>
        <taxon>Spermatophyta</taxon>
        <taxon>Magnoliopsida</taxon>
        <taxon>Liliopsida</taxon>
        <taxon>Poales</taxon>
        <taxon>Poaceae</taxon>
        <taxon>BOP clade</taxon>
        <taxon>Oryzoideae</taxon>
        <taxon>Oryzeae</taxon>
        <taxon>Oryzinae</taxon>
        <taxon>Oryza</taxon>
        <taxon>Oryza sativa</taxon>
    </lineage>
</organism>
<proteinExistence type="predicted"/>
<feature type="compositionally biased region" description="Basic and acidic residues" evidence="1">
    <location>
        <begin position="117"/>
        <end position="126"/>
    </location>
</feature>
<evidence type="ECO:0000313" key="3">
    <source>
        <dbReference type="Proteomes" id="UP000059680"/>
    </source>
</evidence>
<reference evidence="3" key="1">
    <citation type="journal article" date="2005" name="Nature">
        <title>The map-based sequence of the rice genome.</title>
        <authorList>
            <consortium name="International rice genome sequencing project (IRGSP)"/>
            <person name="Matsumoto T."/>
            <person name="Wu J."/>
            <person name="Kanamori H."/>
            <person name="Katayose Y."/>
            <person name="Fujisawa M."/>
            <person name="Namiki N."/>
            <person name="Mizuno H."/>
            <person name="Yamamoto K."/>
            <person name="Antonio B.A."/>
            <person name="Baba T."/>
            <person name="Sakata K."/>
            <person name="Nagamura Y."/>
            <person name="Aoki H."/>
            <person name="Arikawa K."/>
            <person name="Arita K."/>
            <person name="Bito T."/>
            <person name="Chiden Y."/>
            <person name="Fujitsuka N."/>
            <person name="Fukunaka R."/>
            <person name="Hamada M."/>
            <person name="Harada C."/>
            <person name="Hayashi A."/>
            <person name="Hijishita S."/>
            <person name="Honda M."/>
            <person name="Hosokawa S."/>
            <person name="Ichikawa Y."/>
            <person name="Idonuma A."/>
            <person name="Iijima M."/>
            <person name="Ikeda M."/>
            <person name="Ikeno M."/>
            <person name="Ito K."/>
            <person name="Ito S."/>
            <person name="Ito T."/>
            <person name="Ito Y."/>
            <person name="Ito Y."/>
            <person name="Iwabuchi A."/>
            <person name="Kamiya K."/>
            <person name="Karasawa W."/>
            <person name="Kurita K."/>
            <person name="Katagiri S."/>
            <person name="Kikuta A."/>
            <person name="Kobayashi H."/>
            <person name="Kobayashi N."/>
            <person name="Machita K."/>
            <person name="Maehara T."/>
            <person name="Masukawa M."/>
            <person name="Mizubayashi T."/>
            <person name="Mukai Y."/>
            <person name="Nagasaki H."/>
            <person name="Nagata Y."/>
            <person name="Naito S."/>
            <person name="Nakashima M."/>
            <person name="Nakama Y."/>
            <person name="Nakamichi Y."/>
            <person name="Nakamura M."/>
            <person name="Meguro A."/>
            <person name="Negishi M."/>
            <person name="Ohta I."/>
            <person name="Ohta T."/>
            <person name="Okamoto M."/>
            <person name="Ono N."/>
            <person name="Saji S."/>
            <person name="Sakaguchi M."/>
            <person name="Sakai K."/>
            <person name="Shibata M."/>
            <person name="Shimokawa T."/>
            <person name="Song J."/>
            <person name="Takazaki Y."/>
            <person name="Terasawa K."/>
            <person name="Tsugane M."/>
            <person name="Tsuji K."/>
            <person name="Ueda S."/>
            <person name="Waki K."/>
            <person name="Yamagata H."/>
            <person name="Yamamoto M."/>
            <person name="Yamamoto S."/>
            <person name="Yamane H."/>
            <person name="Yoshiki S."/>
            <person name="Yoshihara R."/>
            <person name="Yukawa K."/>
            <person name="Zhong H."/>
            <person name="Yano M."/>
            <person name="Yuan Q."/>
            <person name="Ouyang S."/>
            <person name="Liu J."/>
            <person name="Jones K.M."/>
            <person name="Gansberger K."/>
            <person name="Moffat K."/>
            <person name="Hill J."/>
            <person name="Bera J."/>
            <person name="Fadrosh D."/>
            <person name="Jin S."/>
            <person name="Johri S."/>
            <person name="Kim M."/>
            <person name="Overton L."/>
            <person name="Reardon M."/>
            <person name="Tsitrin T."/>
            <person name="Vuong H."/>
            <person name="Weaver B."/>
            <person name="Ciecko A."/>
            <person name="Tallon L."/>
            <person name="Jackson J."/>
            <person name="Pai G."/>
            <person name="Aken S.V."/>
            <person name="Utterback T."/>
            <person name="Reidmuller S."/>
            <person name="Feldblyum T."/>
            <person name="Hsiao J."/>
            <person name="Zismann V."/>
            <person name="Iobst S."/>
            <person name="de Vazeille A.R."/>
            <person name="Buell C.R."/>
            <person name="Ying K."/>
            <person name="Li Y."/>
            <person name="Lu T."/>
            <person name="Huang Y."/>
            <person name="Zhao Q."/>
            <person name="Feng Q."/>
            <person name="Zhang L."/>
            <person name="Zhu J."/>
            <person name="Weng Q."/>
            <person name="Mu J."/>
            <person name="Lu Y."/>
            <person name="Fan D."/>
            <person name="Liu Y."/>
            <person name="Guan J."/>
            <person name="Zhang Y."/>
            <person name="Yu S."/>
            <person name="Liu X."/>
            <person name="Zhang Y."/>
            <person name="Hong G."/>
            <person name="Han B."/>
            <person name="Choisne N."/>
            <person name="Demange N."/>
            <person name="Orjeda G."/>
            <person name="Samain S."/>
            <person name="Cattolico L."/>
            <person name="Pelletier E."/>
            <person name="Couloux A."/>
            <person name="Segurens B."/>
            <person name="Wincker P."/>
            <person name="D'Hont A."/>
            <person name="Scarpelli C."/>
            <person name="Weissenbach J."/>
            <person name="Salanoubat M."/>
            <person name="Quetier F."/>
            <person name="Yu Y."/>
            <person name="Kim H.R."/>
            <person name="Rambo T."/>
            <person name="Currie J."/>
            <person name="Collura K."/>
            <person name="Luo M."/>
            <person name="Yang T."/>
            <person name="Ammiraju J.S.S."/>
            <person name="Engler F."/>
            <person name="Soderlund C."/>
            <person name="Wing R.A."/>
            <person name="Palmer L.E."/>
            <person name="de la Bastide M."/>
            <person name="Spiegel L."/>
            <person name="Nascimento L."/>
            <person name="Zutavern T."/>
            <person name="O'Shaughnessy A."/>
            <person name="Dike S."/>
            <person name="Dedhia N."/>
            <person name="Preston R."/>
            <person name="Balija V."/>
            <person name="McCombie W.R."/>
            <person name="Chow T."/>
            <person name="Chen H."/>
            <person name="Chung M."/>
            <person name="Chen C."/>
            <person name="Shaw J."/>
            <person name="Wu H."/>
            <person name="Hsiao K."/>
            <person name="Chao Y."/>
            <person name="Chu M."/>
            <person name="Cheng C."/>
            <person name="Hour A."/>
            <person name="Lee P."/>
            <person name="Lin S."/>
            <person name="Lin Y."/>
            <person name="Liou J."/>
            <person name="Liu S."/>
            <person name="Hsing Y."/>
            <person name="Raghuvanshi S."/>
            <person name="Mohanty A."/>
            <person name="Bharti A.K."/>
            <person name="Gaur A."/>
            <person name="Gupta V."/>
            <person name="Kumar D."/>
            <person name="Ravi V."/>
            <person name="Vij S."/>
            <person name="Kapur A."/>
            <person name="Khurana P."/>
            <person name="Khurana P."/>
            <person name="Khurana J.P."/>
            <person name="Tyagi A.K."/>
            <person name="Gaikwad K."/>
            <person name="Singh A."/>
            <person name="Dalal V."/>
            <person name="Srivastava S."/>
            <person name="Dixit A."/>
            <person name="Pal A.K."/>
            <person name="Ghazi I.A."/>
            <person name="Yadav M."/>
            <person name="Pandit A."/>
            <person name="Bhargava A."/>
            <person name="Sureshbabu K."/>
            <person name="Batra K."/>
            <person name="Sharma T.R."/>
            <person name="Mohapatra T."/>
            <person name="Singh N.K."/>
            <person name="Messing J."/>
            <person name="Nelson A.B."/>
            <person name="Fuks G."/>
            <person name="Kavchok S."/>
            <person name="Keizer G."/>
            <person name="Linton E."/>
            <person name="Llaca V."/>
            <person name="Song R."/>
            <person name="Tanyolac B."/>
            <person name="Young S."/>
            <person name="Ho-Il K."/>
            <person name="Hahn J.H."/>
            <person name="Sangsakoo G."/>
            <person name="Vanavichit A."/>
            <person name="de Mattos Luiz.A.T."/>
            <person name="Zimmer P.D."/>
            <person name="Malone G."/>
            <person name="Dellagostin O."/>
            <person name="de Oliveira A.C."/>
            <person name="Bevan M."/>
            <person name="Bancroft I."/>
            <person name="Minx P."/>
            <person name="Cordum H."/>
            <person name="Wilson R."/>
            <person name="Cheng Z."/>
            <person name="Jin W."/>
            <person name="Jiang J."/>
            <person name="Leong S.A."/>
            <person name="Iwama H."/>
            <person name="Gojobori T."/>
            <person name="Itoh T."/>
            <person name="Niimura Y."/>
            <person name="Fujii Y."/>
            <person name="Habara T."/>
            <person name="Sakai H."/>
            <person name="Sato Y."/>
            <person name="Wilson G."/>
            <person name="Kumar K."/>
            <person name="McCouch S."/>
            <person name="Juretic N."/>
            <person name="Hoen D."/>
            <person name="Wright S."/>
            <person name="Bruskiewich R."/>
            <person name="Bureau T."/>
            <person name="Miyao A."/>
            <person name="Hirochika H."/>
            <person name="Nishikawa T."/>
            <person name="Kadowaki K."/>
            <person name="Sugiura M."/>
            <person name="Burr B."/>
            <person name="Sasaki T."/>
        </authorList>
    </citation>
    <scope>NUCLEOTIDE SEQUENCE [LARGE SCALE GENOMIC DNA]</scope>
    <source>
        <strain evidence="3">cv. Nipponbare</strain>
    </source>
</reference>
<feature type="compositionally biased region" description="Pro residues" evidence="1">
    <location>
        <begin position="40"/>
        <end position="56"/>
    </location>
</feature>
<accession>A0A0P0XB98</accession>
<feature type="region of interest" description="Disordered" evidence="1">
    <location>
        <begin position="105"/>
        <end position="126"/>
    </location>
</feature>
<dbReference type="AlphaFoldDB" id="A0A0P0XB98"/>
<dbReference type="PaxDb" id="39947-A0A0P0XB98"/>
<evidence type="ECO:0000313" key="2">
    <source>
        <dbReference type="EMBL" id="BAT03614.1"/>
    </source>
</evidence>